<organism evidence="4 5">
    <name type="scientific">Ferirhizobium litorale</name>
    <dbReference type="NCBI Taxonomy" id="2927786"/>
    <lineage>
        <taxon>Bacteria</taxon>
        <taxon>Pseudomonadati</taxon>
        <taxon>Pseudomonadota</taxon>
        <taxon>Alphaproteobacteria</taxon>
        <taxon>Hyphomicrobiales</taxon>
        <taxon>Rhizobiaceae</taxon>
        <taxon>Ferirhizobium</taxon>
    </lineage>
</organism>
<proteinExistence type="predicted"/>
<keyword evidence="1 2" id="KW-0597">Phosphoprotein</keyword>
<dbReference type="Gene3D" id="3.40.50.2300">
    <property type="match status" value="1"/>
</dbReference>
<dbReference type="PROSITE" id="PS50110">
    <property type="entry name" value="RESPONSE_REGULATORY"/>
    <property type="match status" value="1"/>
</dbReference>
<dbReference type="RefSeq" id="WP_311785923.1">
    <property type="nucleotide sequence ID" value="NZ_JALDYY010000003.1"/>
</dbReference>
<dbReference type="Proteomes" id="UP001161580">
    <property type="component" value="Unassembled WGS sequence"/>
</dbReference>
<reference evidence="4" key="1">
    <citation type="submission" date="2022-03" db="EMBL/GenBank/DDBJ databases">
        <title>Fererhizobium litorale gen. nov., sp. nov., isolated from sandy sediments of the Sea of Japan seashore.</title>
        <authorList>
            <person name="Romanenko L."/>
            <person name="Kurilenko V."/>
            <person name="Otstavnykh N."/>
            <person name="Svetashev V."/>
            <person name="Tekutyeva L."/>
            <person name="Isaeva M."/>
            <person name="Mikhailov V."/>
        </authorList>
    </citation>
    <scope>NUCLEOTIDE SEQUENCE</scope>
    <source>
        <strain evidence="4">KMM 9576</strain>
    </source>
</reference>
<dbReference type="InterPro" id="IPR050595">
    <property type="entry name" value="Bact_response_regulator"/>
</dbReference>
<name>A0AAE3U3L5_9HYPH</name>
<comment type="caution">
    <text evidence="4">The sequence shown here is derived from an EMBL/GenBank/DDBJ whole genome shotgun (WGS) entry which is preliminary data.</text>
</comment>
<dbReference type="PANTHER" id="PTHR44591:SF25">
    <property type="entry name" value="CHEMOTAXIS TWO-COMPONENT RESPONSE REGULATOR"/>
    <property type="match status" value="1"/>
</dbReference>
<dbReference type="InterPro" id="IPR011006">
    <property type="entry name" value="CheY-like_superfamily"/>
</dbReference>
<dbReference type="AlphaFoldDB" id="A0AAE3U3L5"/>
<evidence type="ECO:0000256" key="2">
    <source>
        <dbReference type="PROSITE-ProRule" id="PRU00169"/>
    </source>
</evidence>
<protein>
    <submittedName>
        <fullName evidence="4">Response regulator</fullName>
    </submittedName>
</protein>
<feature type="modified residue" description="4-aspartylphosphate" evidence="2">
    <location>
        <position position="57"/>
    </location>
</feature>
<dbReference type="InterPro" id="IPR001789">
    <property type="entry name" value="Sig_transdc_resp-reg_receiver"/>
</dbReference>
<feature type="domain" description="Response regulatory" evidence="3">
    <location>
        <begin position="8"/>
        <end position="122"/>
    </location>
</feature>
<evidence type="ECO:0000313" key="4">
    <source>
        <dbReference type="EMBL" id="MDI7922064.1"/>
    </source>
</evidence>
<gene>
    <name evidence="4" type="ORF">MRS75_08170</name>
</gene>
<evidence type="ECO:0000256" key="1">
    <source>
        <dbReference type="ARBA" id="ARBA00022553"/>
    </source>
</evidence>
<dbReference type="SUPFAM" id="SSF52172">
    <property type="entry name" value="CheY-like"/>
    <property type="match status" value="1"/>
</dbReference>
<evidence type="ECO:0000259" key="3">
    <source>
        <dbReference type="PROSITE" id="PS50110"/>
    </source>
</evidence>
<dbReference type="GO" id="GO:0000160">
    <property type="term" value="P:phosphorelay signal transduction system"/>
    <property type="evidence" value="ECO:0007669"/>
    <property type="project" value="InterPro"/>
</dbReference>
<dbReference type="EMBL" id="JALDYZ010000003">
    <property type="protein sequence ID" value="MDI7922064.1"/>
    <property type="molecule type" value="Genomic_DNA"/>
</dbReference>
<accession>A0AAE3U3L5</accession>
<sequence>MAPTNIKKIAIVDDDRYVRESIKDLLEFEGFASELYSSAEDFLSREGHLSVDCILADVRMTGMSGIDMLQILKQRENCPPILIMTSYANAQLESSALRSGAAAFLGKPLDSEQLLTCLQSAVGGGSAEKPAN</sequence>
<dbReference type="SMART" id="SM00448">
    <property type="entry name" value="REC"/>
    <property type="match status" value="1"/>
</dbReference>
<dbReference type="PANTHER" id="PTHR44591">
    <property type="entry name" value="STRESS RESPONSE REGULATOR PROTEIN 1"/>
    <property type="match status" value="1"/>
</dbReference>
<dbReference type="Pfam" id="PF00072">
    <property type="entry name" value="Response_reg"/>
    <property type="match status" value="1"/>
</dbReference>
<keyword evidence="5" id="KW-1185">Reference proteome</keyword>
<evidence type="ECO:0000313" key="5">
    <source>
        <dbReference type="Proteomes" id="UP001161580"/>
    </source>
</evidence>